<dbReference type="AlphaFoldDB" id="A0A8S3D816"/>
<dbReference type="Proteomes" id="UP000676336">
    <property type="component" value="Unassembled WGS sequence"/>
</dbReference>
<evidence type="ECO:0000313" key="1">
    <source>
        <dbReference type="EMBL" id="CAF4618386.1"/>
    </source>
</evidence>
<feature type="non-terminal residue" evidence="2">
    <location>
        <position position="1"/>
    </location>
</feature>
<gene>
    <name evidence="1" type="ORF">SMN809_LOCUS39779</name>
    <name evidence="2" type="ORF">SMN809_LOCUS56286</name>
</gene>
<evidence type="ECO:0000313" key="2">
    <source>
        <dbReference type="EMBL" id="CAF4991051.1"/>
    </source>
</evidence>
<accession>A0A8S3D816</accession>
<feature type="non-terminal residue" evidence="2">
    <location>
        <position position="59"/>
    </location>
</feature>
<name>A0A8S3D816_9BILA</name>
<organism evidence="2 3">
    <name type="scientific">Rotaria magnacalcarata</name>
    <dbReference type="NCBI Taxonomy" id="392030"/>
    <lineage>
        <taxon>Eukaryota</taxon>
        <taxon>Metazoa</taxon>
        <taxon>Spiralia</taxon>
        <taxon>Gnathifera</taxon>
        <taxon>Rotifera</taxon>
        <taxon>Eurotatoria</taxon>
        <taxon>Bdelloidea</taxon>
        <taxon>Philodinida</taxon>
        <taxon>Philodinidae</taxon>
        <taxon>Rotaria</taxon>
    </lineage>
</organism>
<proteinExistence type="predicted"/>
<sequence>VIKSNLIRNTSTLYSVGLTWTPTANEIGSQILCAVAIDSQNVQSNQYCVAFAVSQNGSA</sequence>
<dbReference type="EMBL" id="CAJOBI010200781">
    <property type="protein sequence ID" value="CAF4991051.1"/>
    <property type="molecule type" value="Genomic_DNA"/>
</dbReference>
<reference evidence="2" key="1">
    <citation type="submission" date="2021-02" db="EMBL/GenBank/DDBJ databases">
        <authorList>
            <person name="Nowell W R."/>
        </authorList>
    </citation>
    <scope>NUCLEOTIDE SEQUENCE</scope>
</reference>
<protein>
    <submittedName>
        <fullName evidence="2">Uncharacterized protein</fullName>
    </submittedName>
</protein>
<evidence type="ECO:0000313" key="3">
    <source>
        <dbReference type="Proteomes" id="UP000676336"/>
    </source>
</evidence>
<comment type="caution">
    <text evidence="2">The sequence shown here is derived from an EMBL/GenBank/DDBJ whole genome shotgun (WGS) entry which is preliminary data.</text>
</comment>
<dbReference type="EMBL" id="CAJOBI010107630">
    <property type="protein sequence ID" value="CAF4618386.1"/>
    <property type="molecule type" value="Genomic_DNA"/>
</dbReference>